<reference evidence="2" key="1">
    <citation type="submission" date="2014-09" db="EMBL/GenBank/DDBJ databases">
        <authorList>
            <person name="Magalhaes I.L.F."/>
            <person name="Oliveira U."/>
            <person name="Santos F.R."/>
            <person name="Vidigal T.H.D.A."/>
            <person name="Brescovit A.D."/>
            <person name="Santos A.J."/>
        </authorList>
    </citation>
    <scope>NUCLEOTIDE SEQUENCE</scope>
    <source>
        <tissue evidence="2">Shoot tissue taken approximately 20 cm above the soil surface</tissue>
    </source>
</reference>
<sequence length="63" mass="6844">MGKSIVSATQVTCKMLRVTITSRLATLQVSQTSRPQNKEHQASATISQTANPDMLHTILAANY</sequence>
<proteinExistence type="predicted"/>
<name>A0A0A9CAI3_ARUDO</name>
<evidence type="ECO:0000313" key="2">
    <source>
        <dbReference type="EMBL" id="JAD73319.1"/>
    </source>
</evidence>
<dbReference type="EMBL" id="GBRH01224576">
    <property type="protein sequence ID" value="JAD73319.1"/>
    <property type="molecule type" value="Transcribed_RNA"/>
</dbReference>
<dbReference type="AlphaFoldDB" id="A0A0A9CAI3"/>
<feature type="region of interest" description="Disordered" evidence="1">
    <location>
        <begin position="30"/>
        <end position="49"/>
    </location>
</feature>
<accession>A0A0A9CAI3</accession>
<reference evidence="2" key="2">
    <citation type="journal article" date="2015" name="Data Brief">
        <title>Shoot transcriptome of the giant reed, Arundo donax.</title>
        <authorList>
            <person name="Barrero R.A."/>
            <person name="Guerrero F.D."/>
            <person name="Moolhuijzen P."/>
            <person name="Goolsby J.A."/>
            <person name="Tidwell J."/>
            <person name="Bellgard S.E."/>
            <person name="Bellgard M.I."/>
        </authorList>
    </citation>
    <scope>NUCLEOTIDE SEQUENCE</scope>
    <source>
        <tissue evidence="2">Shoot tissue taken approximately 20 cm above the soil surface</tissue>
    </source>
</reference>
<organism evidence="2">
    <name type="scientific">Arundo donax</name>
    <name type="common">Giant reed</name>
    <name type="synonym">Donax arundinaceus</name>
    <dbReference type="NCBI Taxonomy" id="35708"/>
    <lineage>
        <taxon>Eukaryota</taxon>
        <taxon>Viridiplantae</taxon>
        <taxon>Streptophyta</taxon>
        <taxon>Embryophyta</taxon>
        <taxon>Tracheophyta</taxon>
        <taxon>Spermatophyta</taxon>
        <taxon>Magnoliopsida</taxon>
        <taxon>Liliopsida</taxon>
        <taxon>Poales</taxon>
        <taxon>Poaceae</taxon>
        <taxon>PACMAD clade</taxon>
        <taxon>Arundinoideae</taxon>
        <taxon>Arundineae</taxon>
        <taxon>Arundo</taxon>
    </lineage>
</organism>
<evidence type="ECO:0000256" key="1">
    <source>
        <dbReference type="SAM" id="MobiDB-lite"/>
    </source>
</evidence>
<protein>
    <submittedName>
        <fullName evidence="2">Uncharacterized protein</fullName>
    </submittedName>
</protein>